<evidence type="ECO:0000259" key="3">
    <source>
        <dbReference type="PROSITE" id="PS51140"/>
    </source>
</evidence>
<accession>A0A9W6YL25</accession>
<dbReference type="InterPro" id="IPR052586">
    <property type="entry name" value="ASCC2"/>
</dbReference>
<dbReference type="Proteomes" id="UP001165063">
    <property type="component" value="Unassembled WGS sequence"/>
</dbReference>
<dbReference type="Gene3D" id="1.10.8.10">
    <property type="entry name" value="DNA helicase RuvA subunit, C-terminal domain"/>
    <property type="match status" value="1"/>
</dbReference>
<dbReference type="CDD" id="cd14373">
    <property type="entry name" value="CUE_Cue3p_like"/>
    <property type="match status" value="1"/>
</dbReference>
<evidence type="ECO:0000313" key="5">
    <source>
        <dbReference type="Proteomes" id="UP001165063"/>
    </source>
</evidence>
<comment type="caution">
    <text evidence="4">The sequence shown here is derived from an EMBL/GenBank/DDBJ whole genome shotgun (WGS) entry which is preliminary data.</text>
</comment>
<name>A0A9W6YL25_AMBMO</name>
<keyword evidence="5" id="KW-1185">Reference proteome</keyword>
<feature type="region of interest" description="Disordered" evidence="2">
    <location>
        <begin position="210"/>
        <end position="234"/>
    </location>
</feature>
<evidence type="ECO:0000256" key="2">
    <source>
        <dbReference type="SAM" id="MobiDB-lite"/>
    </source>
</evidence>
<feature type="domain" description="CUE" evidence="3">
    <location>
        <begin position="341"/>
        <end position="384"/>
    </location>
</feature>
<dbReference type="InterPro" id="IPR003892">
    <property type="entry name" value="CUE"/>
</dbReference>
<organism evidence="4 5">
    <name type="scientific">Ambrosiozyma monospora</name>
    <name type="common">Yeast</name>
    <name type="synonym">Endomycopsis monosporus</name>
    <dbReference type="NCBI Taxonomy" id="43982"/>
    <lineage>
        <taxon>Eukaryota</taxon>
        <taxon>Fungi</taxon>
        <taxon>Dikarya</taxon>
        <taxon>Ascomycota</taxon>
        <taxon>Saccharomycotina</taxon>
        <taxon>Pichiomycetes</taxon>
        <taxon>Pichiales</taxon>
        <taxon>Pichiaceae</taxon>
        <taxon>Ambrosiozyma</taxon>
    </lineage>
</organism>
<feature type="region of interest" description="Disordered" evidence="2">
    <location>
        <begin position="585"/>
        <end position="662"/>
    </location>
</feature>
<gene>
    <name evidence="4" type="ORF">Amon01_000031700</name>
</gene>
<dbReference type="PANTHER" id="PTHR21494">
    <property type="entry name" value="ACTIVATING SIGNAL COINTEGRATOR 1 COMPLEX SUBUNIT 2 ASC-1 COMPLEX SUBUNIT P100"/>
    <property type="match status" value="1"/>
</dbReference>
<proteinExistence type="predicted"/>
<dbReference type="PROSITE" id="PS51140">
    <property type="entry name" value="CUE"/>
    <property type="match status" value="1"/>
</dbReference>
<feature type="compositionally biased region" description="Basic residues" evidence="2">
    <location>
        <begin position="638"/>
        <end position="662"/>
    </location>
</feature>
<dbReference type="InterPro" id="IPR041808">
    <property type="entry name" value="Cue3_CUE"/>
</dbReference>
<feature type="compositionally biased region" description="Acidic residues" evidence="2">
    <location>
        <begin position="595"/>
        <end position="605"/>
    </location>
</feature>
<dbReference type="PANTHER" id="PTHR21494:SF0">
    <property type="entry name" value="ACTIVATING SIGNAL COINTEGRATOR 1 COMPLEX SUBUNIT 2"/>
    <property type="match status" value="1"/>
</dbReference>
<dbReference type="Pfam" id="PF02845">
    <property type="entry name" value="CUE"/>
    <property type="match status" value="1"/>
</dbReference>
<dbReference type="GO" id="GO:0043130">
    <property type="term" value="F:ubiquitin binding"/>
    <property type="evidence" value="ECO:0007669"/>
    <property type="project" value="InterPro"/>
</dbReference>
<dbReference type="SUPFAM" id="SSF46934">
    <property type="entry name" value="UBA-like"/>
    <property type="match status" value="1"/>
</dbReference>
<dbReference type="InterPro" id="IPR009060">
    <property type="entry name" value="UBA-like_sf"/>
</dbReference>
<evidence type="ECO:0000313" key="4">
    <source>
        <dbReference type="EMBL" id="GMG19248.1"/>
    </source>
</evidence>
<evidence type="ECO:0000256" key="1">
    <source>
        <dbReference type="ARBA" id="ARBA00022786"/>
    </source>
</evidence>
<protein>
    <submittedName>
        <fullName evidence="4">Unnamed protein product</fullName>
    </submittedName>
</protein>
<reference evidence="4" key="1">
    <citation type="submission" date="2023-04" db="EMBL/GenBank/DDBJ databases">
        <title>Ambrosiozyma monospora NBRC 1965.</title>
        <authorList>
            <person name="Ichikawa N."/>
            <person name="Sato H."/>
            <person name="Tonouchi N."/>
        </authorList>
    </citation>
    <scope>NUCLEOTIDE SEQUENCE</scope>
    <source>
        <strain evidence="4">NBRC 1965</strain>
    </source>
</reference>
<sequence>MSEGGVKELDIPIVAFPPFKLRSSLIDKDPVIWQFLLEDYITLFKKLILITQSKDLKLSVKTTQQLSSFMKIYLSEVSQESTRIFSLGAINPDIITNQKHLKLIIFKFIKSYNLINLKVGGDSIWNFLKIYLRLALENATANQSLINVNVVRDLVDGSIKSKLNSRSDDISLIRVLQDYLKLLISEAKFDRSDLETLTMLLGQKYQRSLRNQPSNKQRNIKGRRQGGNGGGSEFSERFVTGHWIQILEELYNRGESIHSKTVFEIMIVCLISLPSARISNLISKDFNINNKSQMMKLYPLLSKIVFSKKFNDMNPDFKEKAKFLNKTSKRASFSHTSSVKFEQNKIKTITEMFPQLSDGQAKTILVEHNHNVDACVMQLLENPDNLNNVKEYQEKTIQKKSTKSIKSTKQLSTKPAKATTYQRDDKTFKVQFGKKERDTKLDITPNEQNLKQSILNSALRLLYESDEDEPDDTYNDQEVTTASGKLTISDAAAGDEFDNASKVNKKLDDEHAKIEQKLFQIYKTDPDSLSRGARYSNYRQQLKAELKWTDEQIEGWARMLEKSPKRFKMLEQQYINVDTSLNRNLKPRTKYTKPDDDDDEEGDEDGNGKKTQGTYAKEKSHKNFNSYMDKKKQAANKSKNKASRGNHNRKSGHDKKLVKMGP</sequence>
<dbReference type="SMART" id="SM00546">
    <property type="entry name" value="CUE"/>
    <property type="match status" value="1"/>
</dbReference>
<dbReference type="OrthoDB" id="5577209at2759"/>
<dbReference type="EMBL" id="BSXU01000091">
    <property type="protein sequence ID" value="GMG19248.1"/>
    <property type="molecule type" value="Genomic_DNA"/>
</dbReference>
<dbReference type="AlphaFoldDB" id="A0A9W6YL25"/>
<keyword evidence="1" id="KW-0833">Ubl conjugation pathway</keyword>